<keyword evidence="2" id="KW-0489">Methyltransferase</keyword>
<accession>A0ABW1G081</accession>
<dbReference type="InterPro" id="IPR041698">
    <property type="entry name" value="Methyltransf_25"/>
</dbReference>
<dbReference type="InterPro" id="IPR050508">
    <property type="entry name" value="Methyltransf_Superfamily"/>
</dbReference>
<dbReference type="CDD" id="cd02440">
    <property type="entry name" value="AdoMet_MTases"/>
    <property type="match status" value="1"/>
</dbReference>
<dbReference type="PANTHER" id="PTHR42912">
    <property type="entry name" value="METHYLTRANSFERASE"/>
    <property type="match status" value="1"/>
</dbReference>
<dbReference type="Pfam" id="PF13649">
    <property type="entry name" value="Methyltransf_25"/>
    <property type="match status" value="1"/>
</dbReference>
<keyword evidence="3" id="KW-1185">Reference proteome</keyword>
<keyword evidence="2" id="KW-0808">Transferase</keyword>
<feature type="domain" description="Methyltransferase" evidence="1">
    <location>
        <begin position="54"/>
        <end position="144"/>
    </location>
</feature>
<proteinExistence type="predicted"/>
<dbReference type="EMBL" id="JBHSQJ010000050">
    <property type="protein sequence ID" value="MFC5908165.1"/>
    <property type="molecule type" value="Genomic_DNA"/>
</dbReference>
<comment type="caution">
    <text evidence="2">The sequence shown here is derived from an EMBL/GenBank/DDBJ whole genome shotgun (WGS) entry which is preliminary data.</text>
</comment>
<dbReference type="GO" id="GO:0032259">
    <property type="term" value="P:methylation"/>
    <property type="evidence" value="ECO:0007669"/>
    <property type="project" value="UniProtKB-KW"/>
</dbReference>
<reference evidence="3" key="1">
    <citation type="journal article" date="2019" name="Int. J. Syst. Evol. Microbiol.">
        <title>The Global Catalogue of Microorganisms (GCM) 10K type strain sequencing project: providing services to taxonomists for standard genome sequencing and annotation.</title>
        <authorList>
            <consortium name="The Broad Institute Genomics Platform"/>
            <consortium name="The Broad Institute Genome Sequencing Center for Infectious Disease"/>
            <person name="Wu L."/>
            <person name="Ma J."/>
        </authorList>
    </citation>
    <scope>NUCLEOTIDE SEQUENCE [LARGE SCALE GENOMIC DNA]</scope>
    <source>
        <strain evidence="3">JCM 4816</strain>
    </source>
</reference>
<evidence type="ECO:0000313" key="2">
    <source>
        <dbReference type="EMBL" id="MFC5908165.1"/>
    </source>
</evidence>
<protein>
    <submittedName>
        <fullName evidence="2">Class I SAM-dependent DNA methyltransferase</fullName>
    </submittedName>
</protein>
<gene>
    <name evidence="2" type="ORF">ACFP3V_13190</name>
</gene>
<name>A0ABW1G081_9ACTN</name>
<dbReference type="PANTHER" id="PTHR42912:SF93">
    <property type="entry name" value="N6-ADENOSINE-METHYLTRANSFERASE TMT1A"/>
    <property type="match status" value="1"/>
</dbReference>
<dbReference type="GO" id="GO:0008168">
    <property type="term" value="F:methyltransferase activity"/>
    <property type="evidence" value="ECO:0007669"/>
    <property type="project" value="UniProtKB-KW"/>
</dbReference>
<organism evidence="2 3">
    <name type="scientific">Streptacidiphilus monticola</name>
    <dbReference type="NCBI Taxonomy" id="2161674"/>
    <lineage>
        <taxon>Bacteria</taxon>
        <taxon>Bacillati</taxon>
        <taxon>Actinomycetota</taxon>
        <taxon>Actinomycetes</taxon>
        <taxon>Kitasatosporales</taxon>
        <taxon>Streptomycetaceae</taxon>
        <taxon>Streptacidiphilus</taxon>
    </lineage>
</organism>
<sequence>MTEPEFLQATRESYDTVAESYAERVPGLFASLVLGRALLAAFAEEVRGDGGGPVAEVGCGPGHVTEYLAGLGLDVSGVDLSPGMVAVARRRYPALRFDVGSMTGLDYGEGELAGVVSWWSIVHTPPEAVPVVFAEFRRVLRPGGRLAIGFHVGEGERRPEQAYGHPVSYRSFRFGVEEMAGRLGHAGFDLTAEVRMPPPEPGRPPQAVLLARVAG</sequence>
<dbReference type="InterPro" id="IPR029063">
    <property type="entry name" value="SAM-dependent_MTases_sf"/>
</dbReference>
<evidence type="ECO:0000259" key="1">
    <source>
        <dbReference type="Pfam" id="PF13649"/>
    </source>
</evidence>
<dbReference type="Gene3D" id="3.40.50.150">
    <property type="entry name" value="Vaccinia Virus protein VP39"/>
    <property type="match status" value="1"/>
</dbReference>
<dbReference type="Proteomes" id="UP001596174">
    <property type="component" value="Unassembled WGS sequence"/>
</dbReference>
<dbReference type="RefSeq" id="WP_380583169.1">
    <property type="nucleotide sequence ID" value="NZ_JBHSQJ010000050.1"/>
</dbReference>
<dbReference type="SUPFAM" id="SSF53335">
    <property type="entry name" value="S-adenosyl-L-methionine-dependent methyltransferases"/>
    <property type="match status" value="1"/>
</dbReference>
<evidence type="ECO:0000313" key="3">
    <source>
        <dbReference type="Proteomes" id="UP001596174"/>
    </source>
</evidence>